<proteinExistence type="predicted"/>
<gene>
    <name evidence="1" type="ORF">PLEPLA_LOCUS32772</name>
</gene>
<keyword evidence="2" id="KW-1185">Reference proteome</keyword>
<accession>A0A9N7V999</accession>
<dbReference type="AlphaFoldDB" id="A0A9N7V999"/>
<name>A0A9N7V999_PLEPL</name>
<sequence length="86" mass="9407">MGTYTGRVLSLQEQLVQVGRLNGEGGIPFTLQPPSTSPASEHMNILRSGKGLLFSQSHSKTSISKEEEAVASPMFHGFKIFRPDFN</sequence>
<reference evidence="1" key="1">
    <citation type="submission" date="2020-03" db="EMBL/GenBank/DDBJ databases">
        <authorList>
            <person name="Weist P."/>
        </authorList>
    </citation>
    <scope>NUCLEOTIDE SEQUENCE</scope>
</reference>
<evidence type="ECO:0000313" key="2">
    <source>
        <dbReference type="Proteomes" id="UP001153269"/>
    </source>
</evidence>
<protein>
    <submittedName>
        <fullName evidence="1">Uncharacterized protein</fullName>
    </submittedName>
</protein>
<comment type="caution">
    <text evidence="1">The sequence shown here is derived from an EMBL/GenBank/DDBJ whole genome shotgun (WGS) entry which is preliminary data.</text>
</comment>
<organism evidence="1 2">
    <name type="scientific">Pleuronectes platessa</name>
    <name type="common">European plaice</name>
    <dbReference type="NCBI Taxonomy" id="8262"/>
    <lineage>
        <taxon>Eukaryota</taxon>
        <taxon>Metazoa</taxon>
        <taxon>Chordata</taxon>
        <taxon>Craniata</taxon>
        <taxon>Vertebrata</taxon>
        <taxon>Euteleostomi</taxon>
        <taxon>Actinopterygii</taxon>
        <taxon>Neopterygii</taxon>
        <taxon>Teleostei</taxon>
        <taxon>Neoteleostei</taxon>
        <taxon>Acanthomorphata</taxon>
        <taxon>Carangaria</taxon>
        <taxon>Pleuronectiformes</taxon>
        <taxon>Pleuronectoidei</taxon>
        <taxon>Pleuronectidae</taxon>
        <taxon>Pleuronectes</taxon>
    </lineage>
</organism>
<evidence type="ECO:0000313" key="1">
    <source>
        <dbReference type="EMBL" id="CAB1445042.1"/>
    </source>
</evidence>
<dbReference type="EMBL" id="CADEAL010003535">
    <property type="protein sequence ID" value="CAB1445042.1"/>
    <property type="molecule type" value="Genomic_DNA"/>
</dbReference>
<dbReference type="Proteomes" id="UP001153269">
    <property type="component" value="Unassembled WGS sequence"/>
</dbReference>